<proteinExistence type="predicted"/>
<evidence type="ECO:0000313" key="3">
    <source>
        <dbReference type="Proteomes" id="UP000219286"/>
    </source>
</evidence>
<keyword evidence="3" id="KW-1185">Reference proteome</keyword>
<feature type="compositionally biased region" description="Polar residues" evidence="1">
    <location>
        <begin position="436"/>
        <end position="446"/>
    </location>
</feature>
<feature type="region of interest" description="Disordered" evidence="1">
    <location>
        <begin position="185"/>
        <end position="557"/>
    </location>
</feature>
<feature type="compositionally biased region" description="Basic and acidic residues" evidence="1">
    <location>
        <begin position="508"/>
        <end position="520"/>
    </location>
</feature>
<dbReference type="EMBL" id="LFMI01000866">
    <property type="protein sequence ID" value="OTA08623.1"/>
    <property type="molecule type" value="Genomic_DNA"/>
</dbReference>
<sequence>MEYKLPHINGYDRQEWDWPFLKFHLKRDDLFTTLHDRFNMHQLPLQDPMAFHGDVCEAIDRSRTLDEFYSQMAERRAQRVKEMNEAFSEICRLIASGPWVLACPLCYDPETGDVKTPPGTLNDSMPQKWALFNYFSRSLSFDTLIRFFDGFVRDRRKKVEDRRRSADKALERFRQEAAARHAAAIAKLDKTRTAPRTGNDEAHSRLEAPSDASFPEDASSDELRPSSSQRRHGTAPRSSTTASPTSRKRKSDQDARQSQRKKRRATGESHEDDDDAVWLAAVHDVWETQEPLPTPRQAAKRDRMDDDPDEHRNKRSRSQSLDSMEDDDEPLHHRGSPNEQQSSRPQRPPSSKRKANGHAHISIDPQKAFYLPSEDGSEDEDEDAHDSIMDPQKAFYLPSAGSSEDATSKGDSLSTLDPTSTLDHMVTQWPMFPQGPMSSQASSVASYHTCPEAAEEEEEEEPADLRHLAGTQISSQEEPEGHEANDTTNEAADARKQKKKRSRALHRQRVDNRRSSHSSEESQSSSSQRTPRQKKHQERETSVPVEQLLQSRRSSRRTAGQTLFFLADDATACVASGKRNI</sequence>
<dbReference type="OrthoDB" id="4366798at2759"/>
<feature type="compositionally biased region" description="Basic and acidic residues" evidence="1">
    <location>
        <begin position="187"/>
        <end position="208"/>
    </location>
</feature>
<protein>
    <submittedName>
        <fullName evidence="2">Uncharacterized protein</fullName>
    </submittedName>
</protein>
<feature type="compositionally biased region" description="Acidic residues" evidence="1">
    <location>
        <begin position="375"/>
        <end position="384"/>
    </location>
</feature>
<feature type="compositionally biased region" description="Low complexity" evidence="1">
    <location>
        <begin position="235"/>
        <end position="245"/>
    </location>
</feature>
<organism evidence="2 3">
    <name type="scientific">Trichoderma parareesei</name>
    <name type="common">Filamentous fungus</name>
    <dbReference type="NCBI Taxonomy" id="858221"/>
    <lineage>
        <taxon>Eukaryota</taxon>
        <taxon>Fungi</taxon>
        <taxon>Dikarya</taxon>
        <taxon>Ascomycota</taxon>
        <taxon>Pezizomycotina</taxon>
        <taxon>Sordariomycetes</taxon>
        <taxon>Hypocreomycetidae</taxon>
        <taxon>Hypocreales</taxon>
        <taxon>Hypocreaceae</taxon>
        <taxon>Trichoderma</taxon>
    </lineage>
</organism>
<feature type="compositionally biased region" description="Basic and acidic residues" evidence="1">
    <location>
        <begin position="299"/>
        <end position="312"/>
    </location>
</feature>
<feature type="compositionally biased region" description="Polar residues" evidence="1">
    <location>
        <begin position="400"/>
        <end position="422"/>
    </location>
</feature>
<gene>
    <name evidence="2" type="ORF">A9Z42_0003180</name>
</gene>
<dbReference type="Proteomes" id="UP000219286">
    <property type="component" value="Unassembled WGS sequence"/>
</dbReference>
<accession>A0A2H2ZPC9</accession>
<comment type="caution">
    <text evidence="2">The sequence shown here is derived from an EMBL/GenBank/DDBJ whole genome shotgun (WGS) entry which is preliminary data.</text>
</comment>
<evidence type="ECO:0000313" key="2">
    <source>
        <dbReference type="EMBL" id="OTA08623.1"/>
    </source>
</evidence>
<feature type="compositionally biased region" description="Acidic residues" evidence="1">
    <location>
        <begin position="453"/>
        <end position="462"/>
    </location>
</feature>
<name>A0A2H2ZPC9_TRIPA</name>
<evidence type="ECO:0000256" key="1">
    <source>
        <dbReference type="SAM" id="MobiDB-lite"/>
    </source>
</evidence>
<feature type="compositionally biased region" description="Basic residues" evidence="1">
    <location>
        <begin position="496"/>
        <end position="507"/>
    </location>
</feature>
<dbReference type="AlphaFoldDB" id="A0A2H2ZPC9"/>
<reference evidence="2 3" key="1">
    <citation type="journal article" date="2015" name="Genome Announc.">
        <title>Genome sequence and annotation of Trichoderma parareesei, the ancestor of the cellulase producer Trichoderma reesei.</title>
        <authorList>
            <person name="Yang D."/>
            <person name="Pomraning K."/>
            <person name="Kopchinskiy A."/>
            <person name="Karimi Aghcheh R."/>
            <person name="Atanasova L."/>
            <person name="Chenthamara K."/>
            <person name="Baker S.E."/>
            <person name="Zhang R."/>
            <person name="Shen Q."/>
            <person name="Freitag M."/>
            <person name="Kubicek C.P."/>
            <person name="Druzhinina I.S."/>
        </authorList>
    </citation>
    <scope>NUCLEOTIDE SEQUENCE [LARGE SCALE GENOMIC DNA]</scope>
    <source>
        <strain evidence="2 3">CBS 125925</strain>
    </source>
</reference>